<dbReference type="NCBIfam" id="TIGR00153">
    <property type="entry name" value="TIGR00153 family protein"/>
    <property type="match status" value="1"/>
</dbReference>
<dbReference type="OrthoDB" id="9780540at2"/>
<dbReference type="SUPFAM" id="SSF109755">
    <property type="entry name" value="PhoU-like"/>
    <property type="match status" value="1"/>
</dbReference>
<accession>A0A4R1F429</accession>
<dbReference type="AlphaFoldDB" id="A0A4R1F429"/>
<dbReference type="Proteomes" id="UP000294887">
    <property type="component" value="Unassembled WGS sequence"/>
</dbReference>
<reference evidence="2 3" key="1">
    <citation type="submission" date="2019-03" db="EMBL/GenBank/DDBJ databases">
        <title>Genomic Encyclopedia of Type Strains, Phase IV (KMG-IV): sequencing the most valuable type-strain genomes for metagenomic binning, comparative biology and taxonomic classification.</title>
        <authorList>
            <person name="Goeker M."/>
        </authorList>
    </citation>
    <scope>NUCLEOTIDE SEQUENCE [LARGE SCALE GENOMIC DNA]</scope>
    <source>
        <strain evidence="2 3">DSM 24830</strain>
    </source>
</reference>
<dbReference type="Gene3D" id="1.20.58.220">
    <property type="entry name" value="Phosphate transport system protein phou homolog 2, domain 2"/>
    <property type="match status" value="1"/>
</dbReference>
<sequence length="226" mass="25726">MVTKNYMSGLFGRSPITPLQEHMYRVYRCVRHLSPLIEGMVESDEKKVLNAQKAIAKGEHDADKMKRELRTHLPKGLFMPVDRRDVLDVLLRQDIIANQAKDIAALIVGRKMQLPAEMNEPFLVFTKRCIDSVKQALHTINELDELVETGFRGLEVERVEGMLSDLGAIESETDTMQDDLRATLFKLEDDLSPVDVIFTYRLIDWVGNVADNAERVGSRLSLMLAR</sequence>
<dbReference type="PANTHER" id="PTHR36536:SF3">
    <property type="entry name" value="UPF0111 PROTEIN HI_1603"/>
    <property type="match status" value="1"/>
</dbReference>
<evidence type="ECO:0000313" key="3">
    <source>
        <dbReference type="Proteomes" id="UP000294887"/>
    </source>
</evidence>
<dbReference type="PANTHER" id="PTHR36536">
    <property type="entry name" value="UPF0111 PROTEIN HI_1603"/>
    <property type="match status" value="1"/>
</dbReference>
<dbReference type="RefSeq" id="WP_131904685.1">
    <property type="nucleotide sequence ID" value="NZ_BAAAFU010000008.1"/>
</dbReference>
<evidence type="ECO:0000256" key="1">
    <source>
        <dbReference type="ARBA" id="ARBA00008591"/>
    </source>
</evidence>
<comment type="similarity">
    <text evidence="1">Belongs to the UPF0111 family.</text>
</comment>
<gene>
    <name evidence="2" type="ORF">EV695_0887</name>
</gene>
<evidence type="ECO:0008006" key="4">
    <source>
        <dbReference type="Google" id="ProtNLM"/>
    </source>
</evidence>
<dbReference type="InterPro" id="IPR018445">
    <property type="entry name" value="Put_Phosphate_transp_reg"/>
</dbReference>
<evidence type="ECO:0000313" key="2">
    <source>
        <dbReference type="EMBL" id="TCJ89026.1"/>
    </source>
</evidence>
<dbReference type="EMBL" id="SMFQ01000002">
    <property type="protein sequence ID" value="TCJ89026.1"/>
    <property type="molecule type" value="Genomic_DNA"/>
</dbReference>
<comment type="caution">
    <text evidence="2">The sequence shown here is derived from an EMBL/GenBank/DDBJ whole genome shotgun (WGS) entry which is preliminary data.</text>
</comment>
<protein>
    <recommendedName>
        <fullName evidence="4">TIGR00153 family protein</fullName>
    </recommendedName>
</protein>
<proteinExistence type="inferred from homology"/>
<organism evidence="2 3">
    <name type="scientific">Cocleimonas flava</name>
    <dbReference type="NCBI Taxonomy" id="634765"/>
    <lineage>
        <taxon>Bacteria</taxon>
        <taxon>Pseudomonadati</taxon>
        <taxon>Pseudomonadota</taxon>
        <taxon>Gammaproteobacteria</taxon>
        <taxon>Thiotrichales</taxon>
        <taxon>Thiotrichaceae</taxon>
        <taxon>Cocleimonas</taxon>
    </lineage>
</organism>
<keyword evidence="3" id="KW-1185">Reference proteome</keyword>
<dbReference type="Pfam" id="PF01865">
    <property type="entry name" value="PhoU_div"/>
    <property type="match status" value="1"/>
</dbReference>
<dbReference type="InterPro" id="IPR038078">
    <property type="entry name" value="PhoU-like_sf"/>
</dbReference>
<dbReference type="InterPro" id="IPR002727">
    <property type="entry name" value="DUF47"/>
</dbReference>
<name>A0A4R1F429_9GAMM</name>